<dbReference type="EMBL" id="JAUYVH010000005">
    <property type="protein sequence ID" value="MDQ9170754.1"/>
    <property type="molecule type" value="Genomic_DNA"/>
</dbReference>
<dbReference type="InterPro" id="IPR042226">
    <property type="entry name" value="eFR1_2_sf"/>
</dbReference>
<comment type="caution">
    <text evidence="1">The sequence shown here is derived from an EMBL/GenBank/DDBJ whole genome shotgun (WGS) entry which is preliminary data.</text>
</comment>
<keyword evidence="2" id="KW-1185">Reference proteome</keyword>
<organism evidence="1 2">
    <name type="scientific">Keguizhuia sedimenti</name>
    <dbReference type="NCBI Taxonomy" id="3064264"/>
    <lineage>
        <taxon>Bacteria</taxon>
        <taxon>Pseudomonadati</taxon>
        <taxon>Pseudomonadota</taxon>
        <taxon>Betaproteobacteria</taxon>
        <taxon>Burkholderiales</taxon>
        <taxon>Oxalobacteraceae</taxon>
        <taxon>Keguizhuia</taxon>
    </lineage>
</organism>
<protein>
    <submittedName>
        <fullName evidence="1">Translational machinery protein</fullName>
    </submittedName>
</protein>
<dbReference type="RefSeq" id="WP_338436693.1">
    <property type="nucleotide sequence ID" value="NZ_JAUYVH010000005.1"/>
</dbReference>
<dbReference type="SUPFAM" id="SSF53137">
    <property type="entry name" value="Translational machinery components"/>
    <property type="match status" value="1"/>
</dbReference>
<evidence type="ECO:0000313" key="2">
    <source>
        <dbReference type="Proteomes" id="UP001225596"/>
    </source>
</evidence>
<name>A0ABU1BPG9_9BURK</name>
<gene>
    <name evidence="1" type="ORF">Q8A64_10070</name>
</gene>
<sequence length="122" mass="14036">MPFNHVVVWIDHSKAHVLHFNPTVVEAEMLKAHHTRHHLSTGEHLDVETRHYFDDIAAALKDVPEILVVGPGQEKLLFTKYLKQHHPLVSQNILGIETVDHPTDGQLLAYARKFFRKADLMH</sequence>
<proteinExistence type="predicted"/>
<accession>A0ABU1BPG9</accession>
<dbReference type="Gene3D" id="3.30.420.60">
    <property type="entry name" value="eRF1 domain 2"/>
    <property type="match status" value="1"/>
</dbReference>
<dbReference type="Proteomes" id="UP001225596">
    <property type="component" value="Unassembled WGS sequence"/>
</dbReference>
<reference evidence="1 2" key="1">
    <citation type="submission" date="2023-08" db="EMBL/GenBank/DDBJ databases">
        <title>Oxalobacteraceae gen .nov., isolated from river sludge outside the plant.</title>
        <authorList>
            <person name="Zhao S.Y."/>
        </authorList>
    </citation>
    <scope>NUCLEOTIDE SEQUENCE [LARGE SCALE GENOMIC DNA]</scope>
    <source>
        <strain evidence="1 2">R-40</strain>
    </source>
</reference>
<evidence type="ECO:0000313" key="1">
    <source>
        <dbReference type="EMBL" id="MDQ9170754.1"/>
    </source>
</evidence>